<dbReference type="PANTHER" id="PTHR45453:SF1">
    <property type="entry name" value="PHOSPHATE REGULON SENSOR PROTEIN PHOR"/>
    <property type="match status" value="1"/>
</dbReference>
<gene>
    <name evidence="10" type="ORF">IAA70_08185</name>
</gene>
<keyword evidence="8" id="KW-1133">Transmembrane helix</keyword>
<dbReference type="GO" id="GO:0005886">
    <property type="term" value="C:plasma membrane"/>
    <property type="evidence" value="ECO:0007669"/>
    <property type="project" value="TreeGrafter"/>
</dbReference>
<dbReference type="GO" id="GO:0016036">
    <property type="term" value="P:cellular response to phosphate starvation"/>
    <property type="evidence" value="ECO:0007669"/>
    <property type="project" value="TreeGrafter"/>
</dbReference>
<sequence>MIKRLRIKFVAVNMAIVTLLLCCILGLVLYFTQANFERESIRMMENIAAQPGRFPSPADLPEDVQLPFFTLQLGPYGELIATGGGYFDLSDQAFLQELIEATLSKPQSLGVLEEYHLRYYRVEKPMQLVLVFTDMTSEQASVQGLQRTCLVLGGLSFLAFLAVSILLSKWAVDPVAQAMARQRQFVAAASHELKTPLSVIITNAEVLEQAGDDPARQAQSLSGILTMSQQMRRLVEQLLELARADGLRAHAPFAPFSWSQALEETVLPLEPVFFEKGLTLSTEIEGEIFVRGAREQLTEVAEILLDNAQKYARPGGKVWVSLIRSGKRRCLLRVENEGDPIAREDLTRIFQRFYRADAARSQGGSFGLGLSIAREVVSQHRGRIWAESQNGVNRFLVELPTMKA</sequence>
<keyword evidence="8" id="KW-0812">Transmembrane</keyword>
<keyword evidence="6 10" id="KW-0418">Kinase</keyword>
<keyword evidence="8" id="KW-0472">Membrane</keyword>
<dbReference type="InterPro" id="IPR036890">
    <property type="entry name" value="HATPase_C_sf"/>
</dbReference>
<evidence type="ECO:0000256" key="5">
    <source>
        <dbReference type="ARBA" id="ARBA00022679"/>
    </source>
</evidence>
<dbReference type="SUPFAM" id="SSF55874">
    <property type="entry name" value="ATPase domain of HSP90 chaperone/DNA topoisomerase II/histidine kinase"/>
    <property type="match status" value="1"/>
</dbReference>
<keyword evidence="5" id="KW-0808">Transferase</keyword>
<feature type="domain" description="Histidine kinase" evidence="9">
    <location>
        <begin position="188"/>
        <end position="403"/>
    </location>
</feature>
<dbReference type="Pfam" id="PF00512">
    <property type="entry name" value="HisKA"/>
    <property type="match status" value="1"/>
</dbReference>
<dbReference type="PROSITE" id="PS50109">
    <property type="entry name" value="HIS_KIN"/>
    <property type="match status" value="1"/>
</dbReference>
<accession>A0A9D1A9G6</accession>
<dbReference type="EC" id="2.7.13.3" evidence="3"/>
<evidence type="ECO:0000256" key="6">
    <source>
        <dbReference type="ARBA" id="ARBA00022777"/>
    </source>
</evidence>
<protein>
    <recommendedName>
        <fullName evidence="3">histidine kinase</fullName>
        <ecNumber evidence="3">2.7.13.3</ecNumber>
    </recommendedName>
</protein>
<keyword evidence="4" id="KW-0597">Phosphoprotein</keyword>
<dbReference type="GO" id="GO:0004721">
    <property type="term" value="F:phosphoprotein phosphatase activity"/>
    <property type="evidence" value="ECO:0007669"/>
    <property type="project" value="TreeGrafter"/>
</dbReference>
<reference evidence="10" key="1">
    <citation type="submission" date="2020-10" db="EMBL/GenBank/DDBJ databases">
        <authorList>
            <person name="Gilroy R."/>
        </authorList>
    </citation>
    <scope>NUCLEOTIDE SEQUENCE</scope>
    <source>
        <strain evidence="10">ChiHjej9B8-7071</strain>
    </source>
</reference>
<feature type="transmembrane region" description="Helical" evidence="8">
    <location>
        <begin position="12"/>
        <end position="32"/>
    </location>
</feature>
<comment type="caution">
    <text evidence="10">The sequence shown here is derived from an EMBL/GenBank/DDBJ whole genome shotgun (WGS) entry which is preliminary data.</text>
</comment>
<dbReference type="InterPro" id="IPR003594">
    <property type="entry name" value="HATPase_dom"/>
</dbReference>
<dbReference type="PRINTS" id="PR00344">
    <property type="entry name" value="BCTRLSENSOR"/>
</dbReference>
<evidence type="ECO:0000256" key="2">
    <source>
        <dbReference type="ARBA" id="ARBA00004370"/>
    </source>
</evidence>
<dbReference type="EMBL" id="DVGD01000270">
    <property type="protein sequence ID" value="HIR10369.1"/>
    <property type="molecule type" value="Genomic_DNA"/>
</dbReference>
<evidence type="ECO:0000256" key="4">
    <source>
        <dbReference type="ARBA" id="ARBA00022553"/>
    </source>
</evidence>
<dbReference type="PANTHER" id="PTHR45453">
    <property type="entry name" value="PHOSPHATE REGULON SENSOR PROTEIN PHOR"/>
    <property type="match status" value="1"/>
</dbReference>
<dbReference type="Proteomes" id="UP000824258">
    <property type="component" value="Unassembled WGS sequence"/>
</dbReference>
<evidence type="ECO:0000256" key="7">
    <source>
        <dbReference type="ARBA" id="ARBA00023012"/>
    </source>
</evidence>
<dbReference type="SMART" id="SM00388">
    <property type="entry name" value="HisKA"/>
    <property type="match status" value="1"/>
</dbReference>
<dbReference type="AlphaFoldDB" id="A0A9D1A9G6"/>
<dbReference type="SMART" id="SM00387">
    <property type="entry name" value="HATPase_c"/>
    <property type="match status" value="1"/>
</dbReference>
<dbReference type="Pfam" id="PF02518">
    <property type="entry name" value="HATPase_c"/>
    <property type="match status" value="1"/>
</dbReference>
<proteinExistence type="predicted"/>
<dbReference type="CDD" id="cd00082">
    <property type="entry name" value="HisKA"/>
    <property type="match status" value="1"/>
</dbReference>
<dbReference type="FunFam" id="1.10.287.130:FF:000001">
    <property type="entry name" value="Two-component sensor histidine kinase"/>
    <property type="match status" value="1"/>
</dbReference>
<dbReference type="InterPro" id="IPR036097">
    <property type="entry name" value="HisK_dim/P_sf"/>
</dbReference>
<dbReference type="GO" id="GO:0000155">
    <property type="term" value="F:phosphorelay sensor kinase activity"/>
    <property type="evidence" value="ECO:0007669"/>
    <property type="project" value="InterPro"/>
</dbReference>
<evidence type="ECO:0000256" key="8">
    <source>
        <dbReference type="SAM" id="Phobius"/>
    </source>
</evidence>
<dbReference type="Gene3D" id="1.10.287.130">
    <property type="match status" value="1"/>
</dbReference>
<evidence type="ECO:0000256" key="1">
    <source>
        <dbReference type="ARBA" id="ARBA00000085"/>
    </source>
</evidence>
<dbReference type="InterPro" id="IPR005467">
    <property type="entry name" value="His_kinase_dom"/>
</dbReference>
<evidence type="ECO:0000313" key="11">
    <source>
        <dbReference type="Proteomes" id="UP000824258"/>
    </source>
</evidence>
<keyword evidence="7" id="KW-0902">Two-component regulatory system</keyword>
<comment type="catalytic activity">
    <reaction evidence="1">
        <text>ATP + protein L-histidine = ADP + protein N-phospho-L-histidine.</text>
        <dbReference type="EC" id="2.7.13.3"/>
    </reaction>
</comment>
<dbReference type="InterPro" id="IPR050351">
    <property type="entry name" value="BphY/WalK/GraS-like"/>
</dbReference>
<dbReference type="Gene3D" id="3.30.565.10">
    <property type="entry name" value="Histidine kinase-like ATPase, C-terminal domain"/>
    <property type="match status" value="1"/>
</dbReference>
<dbReference type="SUPFAM" id="SSF47384">
    <property type="entry name" value="Homodimeric domain of signal transducing histidine kinase"/>
    <property type="match status" value="1"/>
</dbReference>
<dbReference type="InterPro" id="IPR003661">
    <property type="entry name" value="HisK_dim/P_dom"/>
</dbReference>
<evidence type="ECO:0000313" key="10">
    <source>
        <dbReference type="EMBL" id="HIR10369.1"/>
    </source>
</evidence>
<organism evidence="10 11">
    <name type="scientific">Candidatus Avoscillospira stercoripullorum</name>
    <dbReference type="NCBI Taxonomy" id="2840709"/>
    <lineage>
        <taxon>Bacteria</taxon>
        <taxon>Bacillati</taxon>
        <taxon>Bacillota</taxon>
        <taxon>Clostridia</taxon>
        <taxon>Eubacteriales</taxon>
        <taxon>Oscillospiraceae</taxon>
        <taxon>Oscillospiraceae incertae sedis</taxon>
        <taxon>Candidatus Avoscillospira</taxon>
    </lineage>
</organism>
<dbReference type="InterPro" id="IPR004358">
    <property type="entry name" value="Sig_transdc_His_kin-like_C"/>
</dbReference>
<comment type="subcellular location">
    <subcellularLocation>
        <location evidence="2">Membrane</location>
    </subcellularLocation>
</comment>
<evidence type="ECO:0000259" key="9">
    <source>
        <dbReference type="PROSITE" id="PS50109"/>
    </source>
</evidence>
<reference evidence="10" key="2">
    <citation type="journal article" date="2021" name="PeerJ">
        <title>Extensive microbial diversity within the chicken gut microbiome revealed by metagenomics and culture.</title>
        <authorList>
            <person name="Gilroy R."/>
            <person name="Ravi A."/>
            <person name="Getino M."/>
            <person name="Pursley I."/>
            <person name="Horton D.L."/>
            <person name="Alikhan N.F."/>
            <person name="Baker D."/>
            <person name="Gharbi K."/>
            <person name="Hall N."/>
            <person name="Watson M."/>
            <person name="Adriaenssens E.M."/>
            <person name="Foster-Nyarko E."/>
            <person name="Jarju S."/>
            <person name="Secka A."/>
            <person name="Antonio M."/>
            <person name="Oren A."/>
            <person name="Chaudhuri R.R."/>
            <person name="La Ragione R."/>
            <person name="Hildebrand F."/>
            <person name="Pallen M.J."/>
        </authorList>
    </citation>
    <scope>NUCLEOTIDE SEQUENCE</scope>
    <source>
        <strain evidence="10">ChiHjej9B8-7071</strain>
    </source>
</reference>
<name>A0A9D1A9G6_9FIRM</name>
<evidence type="ECO:0000256" key="3">
    <source>
        <dbReference type="ARBA" id="ARBA00012438"/>
    </source>
</evidence>